<evidence type="ECO:0000313" key="1">
    <source>
        <dbReference type="EMBL" id="BAZ02227.1"/>
    </source>
</evidence>
<dbReference type="EMBL" id="AP018248">
    <property type="protein sequence ID" value="BAZ02227.1"/>
    <property type="molecule type" value="Genomic_DNA"/>
</dbReference>
<dbReference type="KEGG" id="ttq:NIES37_62380"/>
<dbReference type="Proteomes" id="UP000218785">
    <property type="component" value="Chromosome"/>
</dbReference>
<organism evidence="1 2">
    <name type="scientific">Tolypothrix tenuis PCC 7101</name>
    <dbReference type="NCBI Taxonomy" id="231146"/>
    <lineage>
        <taxon>Bacteria</taxon>
        <taxon>Bacillati</taxon>
        <taxon>Cyanobacteriota</taxon>
        <taxon>Cyanophyceae</taxon>
        <taxon>Nostocales</taxon>
        <taxon>Tolypothrichaceae</taxon>
        <taxon>Tolypothrix</taxon>
    </lineage>
</organism>
<protein>
    <submittedName>
        <fullName evidence="1">Uncharacterized protein</fullName>
    </submittedName>
</protein>
<proteinExistence type="predicted"/>
<gene>
    <name evidence="1" type="ORF">NIES37_62380</name>
</gene>
<sequence length="49" mass="5641">MIFRQDLYLKAQKADAEVEIAKTRGIFILHVKASQLLRVDSDAHFLIAR</sequence>
<reference evidence="1 2" key="1">
    <citation type="submission" date="2017-06" db="EMBL/GenBank/DDBJ databases">
        <title>Genome sequencing of cyanobaciteial culture collection at National Institute for Environmental Studies (NIES).</title>
        <authorList>
            <person name="Hirose Y."/>
            <person name="Shimura Y."/>
            <person name="Fujisawa T."/>
            <person name="Nakamura Y."/>
            <person name="Kawachi M."/>
        </authorList>
    </citation>
    <scope>NUCLEOTIDE SEQUENCE [LARGE SCALE GENOMIC DNA]</scope>
    <source>
        <strain evidence="1 2">NIES-37</strain>
    </source>
</reference>
<dbReference type="AlphaFoldDB" id="A0A1Z4N927"/>
<name>A0A1Z4N927_9CYAN</name>
<accession>A0A1Z4N927</accession>
<evidence type="ECO:0000313" key="2">
    <source>
        <dbReference type="Proteomes" id="UP000218785"/>
    </source>
</evidence>
<keyword evidence="2" id="KW-1185">Reference proteome</keyword>